<comment type="caution">
    <text evidence="2">The sequence shown here is derived from an EMBL/GenBank/DDBJ whole genome shotgun (WGS) entry which is preliminary data.</text>
</comment>
<sequence>MASPITGMAYVRLSAPDLGRMQAFLEDFGMVLAHRDAKRLYMRGVSDTPFLHVTELGEPGAISFGYELSEDADLGTLAKLPGAQGVETPDAPGGGRRVRVQDPNGFWLELVTGRERVAPLPPRVLVRGPEGESRSLGPARVVRIAHTAYATPNLADTIGWYQRTFGLLPTDELFVGDQSNVIGQFNRVDRGDELVDHHVIFLLRGQRAGMHHVSYQVEGVDDIFFGYDHMAHRSHDHVRGIGRHALGSQIFDYWMSPFEQMHEHWISQEKLNASSRFNRIQIGEGMSYDTGEKPPERFVKQATQMVAWPADSGA</sequence>
<dbReference type="InterPro" id="IPR004360">
    <property type="entry name" value="Glyas_Fos-R_dOase_dom"/>
</dbReference>
<keyword evidence="2" id="KW-0223">Dioxygenase</keyword>
<accession>A0A7X9X6W0</accession>
<dbReference type="InterPro" id="IPR037523">
    <property type="entry name" value="VOC_core"/>
</dbReference>
<keyword evidence="2" id="KW-0560">Oxidoreductase</keyword>
<dbReference type="EMBL" id="JABBFZ010000010">
    <property type="protein sequence ID" value="NML32597.1"/>
    <property type="molecule type" value="Genomic_DNA"/>
</dbReference>
<dbReference type="GO" id="GO:0051213">
    <property type="term" value="F:dioxygenase activity"/>
    <property type="evidence" value="ECO:0007669"/>
    <property type="project" value="UniProtKB-KW"/>
</dbReference>
<evidence type="ECO:0000313" key="3">
    <source>
        <dbReference type="Proteomes" id="UP000583127"/>
    </source>
</evidence>
<name>A0A7X9X6W0_9BURK</name>
<evidence type="ECO:0000313" key="2">
    <source>
        <dbReference type="EMBL" id="NML32597.1"/>
    </source>
</evidence>
<dbReference type="Pfam" id="PF00903">
    <property type="entry name" value="Glyoxalase"/>
    <property type="match status" value="1"/>
</dbReference>
<organism evidence="2 3">
    <name type="scientific">Paraburkholderia antibiotica</name>
    <dbReference type="NCBI Taxonomy" id="2728839"/>
    <lineage>
        <taxon>Bacteria</taxon>
        <taxon>Pseudomonadati</taxon>
        <taxon>Pseudomonadota</taxon>
        <taxon>Betaproteobacteria</taxon>
        <taxon>Burkholderiales</taxon>
        <taxon>Burkholderiaceae</taxon>
        <taxon>Paraburkholderia</taxon>
    </lineage>
</organism>
<dbReference type="PROSITE" id="PS51819">
    <property type="entry name" value="VOC"/>
    <property type="match status" value="2"/>
</dbReference>
<gene>
    <name evidence="2" type="ORF">HHL14_17350</name>
</gene>
<feature type="domain" description="VOC" evidence="1">
    <location>
        <begin position="7"/>
        <end position="113"/>
    </location>
</feature>
<keyword evidence="3" id="KW-1185">Reference proteome</keyword>
<dbReference type="Gene3D" id="3.10.180.10">
    <property type="entry name" value="2,3-Dihydroxybiphenyl 1,2-Dioxygenase, domain 1"/>
    <property type="match status" value="2"/>
</dbReference>
<dbReference type="InterPro" id="IPR029068">
    <property type="entry name" value="Glyas_Bleomycin-R_OHBP_Dase"/>
</dbReference>
<dbReference type="Proteomes" id="UP000583127">
    <property type="component" value="Unassembled WGS sequence"/>
</dbReference>
<dbReference type="AlphaFoldDB" id="A0A7X9X6W0"/>
<evidence type="ECO:0000259" key="1">
    <source>
        <dbReference type="PROSITE" id="PS51819"/>
    </source>
</evidence>
<protein>
    <submittedName>
        <fullName evidence="2">Catechol 2,3-dioxygenase</fullName>
    </submittedName>
</protein>
<reference evidence="2 3" key="1">
    <citation type="submission" date="2020-04" db="EMBL/GenBank/DDBJ databases">
        <title>Paraburkholderia sp. G-4-1-8 isolated from soil.</title>
        <authorList>
            <person name="Dahal R.H."/>
        </authorList>
    </citation>
    <scope>NUCLEOTIDE SEQUENCE [LARGE SCALE GENOMIC DNA]</scope>
    <source>
        <strain evidence="2 3">G-4-1-8</strain>
    </source>
</reference>
<dbReference type="SUPFAM" id="SSF54593">
    <property type="entry name" value="Glyoxalase/Bleomycin resistance protein/Dihydroxybiphenyl dioxygenase"/>
    <property type="match status" value="1"/>
</dbReference>
<feature type="domain" description="VOC" evidence="1">
    <location>
        <begin position="143"/>
        <end position="267"/>
    </location>
</feature>
<proteinExistence type="predicted"/>